<evidence type="ECO:0000256" key="2">
    <source>
        <dbReference type="ARBA" id="ARBA00022448"/>
    </source>
</evidence>
<dbReference type="GO" id="GO:0006820">
    <property type="term" value="P:monoatomic anion transport"/>
    <property type="evidence" value="ECO:0007669"/>
    <property type="project" value="TreeGrafter"/>
</dbReference>
<keyword evidence="5 7" id="KW-1133">Transmembrane helix</keyword>
<dbReference type="InterPro" id="IPR011701">
    <property type="entry name" value="MFS"/>
</dbReference>
<dbReference type="PANTHER" id="PTHR11662">
    <property type="entry name" value="SOLUTE CARRIER FAMILY 17"/>
    <property type="match status" value="1"/>
</dbReference>
<reference evidence="8" key="1">
    <citation type="journal article" date="2021" name="Evol. Appl.">
        <title>The genome of the Pyrenean desman and the effects of bottlenecks and inbreeding on the genomic landscape of an endangered species.</title>
        <authorList>
            <person name="Escoda L."/>
            <person name="Castresana J."/>
        </authorList>
    </citation>
    <scope>NUCLEOTIDE SEQUENCE</scope>
    <source>
        <strain evidence="8">IBE-C5619</strain>
    </source>
</reference>
<dbReference type="FunFam" id="1.20.1250.20:FF:000003">
    <property type="entry name" value="Solute carrier family 17 member 3"/>
    <property type="match status" value="1"/>
</dbReference>
<dbReference type="GO" id="GO:0016324">
    <property type="term" value="C:apical plasma membrane"/>
    <property type="evidence" value="ECO:0007669"/>
    <property type="project" value="TreeGrafter"/>
</dbReference>
<organism evidence="8 9">
    <name type="scientific">Galemys pyrenaicus</name>
    <name type="common">Iberian desman</name>
    <name type="synonym">Pyrenean desman</name>
    <dbReference type="NCBI Taxonomy" id="202257"/>
    <lineage>
        <taxon>Eukaryota</taxon>
        <taxon>Metazoa</taxon>
        <taxon>Chordata</taxon>
        <taxon>Craniata</taxon>
        <taxon>Vertebrata</taxon>
        <taxon>Euteleostomi</taxon>
        <taxon>Mammalia</taxon>
        <taxon>Eutheria</taxon>
        <taxon>Laurasiatheria</taxon>
        <taxon>Eulipotyphla</taxon>
        <taxon>Talpidae</taxon>
        <taxon>Galemys</taxon>
    </lineage>
</organism>
<dbReference type="Pfam" id="PF07690">
    <property type="entry name" value="MFS_1"/>
    <property type="match status" value="2"/>
</dbReference>
<keyword evidence="6 7" id="KW-0472">Membrane</keyword>
<dbReference type="GO" id="GO:0044341">
    <property type="term" value="P:sodium-dependent phosphate transport"/>
    <property type="evidence" value="ECO:0007669"/>
    <property type="project" value="TreeGrafter"/>
</dbReference>
<evidence type="ECO:0000256" key="4">
    <source>
        <dbReference type="ARBA" id="ARBA00022847"/>
    </source>
</evidence>
<dbReference type="GO" id="GO:0015293">
    <property type="term" value="F:symporter activity"/>
    <property type="evidence" value="ECO:0007669"/>
    <property type="project" value="UniProtKB-KW"/>
</dbReference>
<name>A0A8J6ANY4_GALPY</name>
<keyword evidence="4" id="KW-0769">Symport</keyword>
<dbReference type="SUPFAM" id="SSF103473">
    <property type="entry name" value="MFS general substrate transporter"/>
    <property type="match status" value="1"/>
</dbReference>
<dbReference type="AlphaFoldDB" id="A0A8J6ANY4"/>
<comment type="subcellular location">
    <subcellularLocation>
        <location evidence="1">Membrane</location>
        <topology evidence="1">Multi-pass membrane protein</topology>
    </subcellularLocation>
</comment>
<evidence type="ECO:0000313" key="8">
    <source>
        <dbReference type="EMBL" id="KAG8525119.1"/>
    </source>
</evidence>
<dbReference type="EMBL" id="JAGFMF010010073">
    <property type="protein sequence ID" value="KAG8525119.1"/>
    <property type="molecule type" value="Genomic_DNA"/>
</dbReference>
<feature type="transmembrane region" description="Helical" evidence="7">
    <location>
        <begin position="266"/>
        <end position="290"/>
    </location>
</feature>
<dbReference type="PANTHER" id="PTHR11662:SF284">
    <property type="entry name" value="SMALL INTESTINE URATE EXPORTER-RELATED"/>
    <property type="match status" value="1"/>
</dbReference>
<evidence type="ECO:0000256" key="6">
    <source>
        <dbReference type="ARBA" id="ARBA00023136"/>
    </source>
</evidence>
<dbReference type="OrthoDB" id="9658856at2759"/>
<evidence type="ECO:0000256" key="1">
    <source>
        <dbReference type="ARBA" id="ARBA00004141"/>
    </source>
</evidence>
<dbReference type="Proteomes" id="UP000700334">
    <property type="component" value="Unassembled WGS sequence"/>
</dbReference>
<feature type="transmembrane region" description="Helical" evidence="7">
    <location>
        <begin position="241"/>
        <end position="260"/>
    </location>
</feature>
<evidence type="ECO:0000256" key="7">
    <source>
        <dbReference type="SAM" id="Phobius"/>
    </source>
</evidence>
<evidence type="ECO:0000256" key="5">
    <source>
        <dbReference type="ARBA" id="ARBA00022989"/>
    </source>
</evidence>
<comment type="caution">
    <text evidence="8">The sequence shown here is derived from an EMBL/GenBank/DDBJ whole genome shotgun (WGS) entry which is preliminary data.</text>
</comment>
<keyword evidence="9" id="KW-1185">Reference proteome</keyword>
<sequence length="325" mass="35352">APVYDWTPEIQGIILSSINYGSILAPIPVGYVAGIFGSKYMAGAGLLISSVLTLFSPLAADAGVTLLIVLRVVQGIAQVMVSTSQYSIWAKWAPPLERSQLITIAQSGGIGCAFSFLWFPLIYDEPRNHPFISIGEKEYIITSLVQQAHSRSWSVPIKAMVKSLPLWAILVSSFCVYWRYHIIMSYTPMYINTVLQANFKTSGILSALPFVFSFPSIILGGQLAGFLLSRKILRLVMIRKLFTTTGVLIPVGLLLCLPWVRSSHSTSVALLVLTCVFGSFCEAGVLINIMDIAPRYSAFLKGLSQAASFLAGAIAPTISGYLMNQ</sequence>
<feature type="transmembrane region" description="Helical" evidence="7">
    <location>
        <begin position="101"/>
        <end position="123"/>
    </location>
</feature>
<evidence type="ECO:0000313" key="9">
    <source>
        <dbReference type="Proteomes" id="UP000700334"/>
    </source>
</evidence>
<feature type="transmembrane region" description="Helical" evidence="7">
    <location>
        <begin position="164"/>
        <end position="183"/>
    </location>
</feature>
<feature type="non-terminal residue" evidence="8">
    <location>
        <position position="1"/>
    </location>
</feature>
<dbReference type="InterPro" id="IPR050382">
    <property type="entry name" value="MFS_Na/Anion_cotransporter"/>
</dbReference>
<feature type="transmembrane region" description="Helical" evidence="7">
    <location>
        <begin position="302"/>
        <end position="323"/>
    </location>
</feature>
<dbReference type="Gene3D" id="1.20.1250.20">
    <property type="entry name" value="MFS general substrate transporter like domains"/>
    <property type="match status" value="2"/>
</dbReference>
<feature type="non-terminal residue" evidence="8">
    <location>
        <position position="325"/>
    </location>
</feature>
<keyword evidence="2" id="KW-0813">Transport</keyword>
<evidence type="ECO:0000256" key="3">
    <source>
        <dbReference type="ARBA" id="ARBA00022692"/>
    </source>
</evidence>
<gene>
    <name evidence="8" type="ORF">J0S82_017165</name>
</gene>
<protein>
    <submittedName>
        <fullName evidence="8">Putative small intestine urate exporter</fullName>
    </submittedName>
</protein>
<proteinExistence type="predicted"/>
<dbReference type="InterPro" id="IPR036259">
    <property type="entry name" value="MFS_trans_sf"/>
</dbReference>
<accession>A0A8J6ANY4</accession>
<feature type="transmembrane region" description="Helical" evidence="7">
    <location>
        <begin position="203"/>
        <end position="229"/>
    </location>
</feature>
<keyword evidence="3 7" id="KW-0812">Transmembrane</keyword>